<dbReference type="EMBL" id="JAHRIN010042094">
    <property type="protein sequence ID" value="MEQ2205433.1"/>
    <property type="molecule type" value="Genomic_DNA"/>
</dbReference>
<evidence type="ECO:0000313" key="1">
    <source>
        <dbReference type="EMBL" id="MEQ2205433.1"/>
    </source>
</evidence>
<comment type="caution">
    <text evidence="1">The sequence shown here is derived from an EMBL/GenBank/DDBJ whole genome shotgun (WGS) entry which is preliminary data.</text>
</comment>
<accession>A0ABV0RCU7</accession>
<keyword evidence="2" id="KW-1185">Reference proteome</keyword>
<reference evidence="1 2" key="1">
    <citation type="submission" date="2021-06" db="EMBL/GenBank/DDBJ databases">
        <authorList>
            <person name="Palmer J.M."/>
        </authorList>
    </citation>
    <scope>NUCLEOTIDE SEQUENCE [LARGE SCALE GENOMIC DNA]</scope>
    <source>
        <strain evidence="1 2">XC_2019</strain>
        <tissue evidence="1">Muscle</tissue>
    </source>
</reference>
<gene>
    <name evidence="1" type="ORF">XENOCAPTIV_029338</name>
</gene>
<name>A0ABV0RCU7_9TELE</name>
<organism evidence="1 2">
    <name type="scientific">Xenoophorus captivus</name>
    <dbReference type="NCBI Taxonomy" id="1517983"/>
    <lineage>
        <taxon>Eukaryota</taxon>
        <taxon>Metazoa</taxon>
        <taxon>Chordata</taxon>
        <taxon>Craniata</taxon>
        <taxon>Vertebrata</taxon>
        <taxon>Euteleostomi</taxon>
        <taxon>Actinopterygii</taxon>
        <taxon>Neopterygii</taxon>
        <taxon>Teleostei</taxon>
        <taxon>Neoteleostei</taxon>
        <taxon>Acanthomorphata</taxon>
        <taxon>Ovalentaria</taxon>
        <taxon>Atherinomorphae</taxon>
        <taxon>Cyprinodontiformes</taxon>
        <taxon>Goodeidae</taxon>
        <taxon>Xenoophorus</taxon>
    </lineage>
</organism>
<protein>
    <submittedName>
        <fullName evidence="1">Uncharacterized protein</fullName>
    </submittedName>
</protein>
<evidence type="ECO:0000313" key="2">
    <source>
        <dbReference type="Proteomes" id="UP001434883"/>
    </source>
</evidence>
<sequence>MIKCNPNTLNLRETAMLVAVNLMPSPAQQKKPQSTAIFSYQPDTVHNTGNTHWTGKQEERSFRVQLTGKCFLFYFEYMCHPLTEGCPGSRAIWPISKADCRYNANYS</sequence>
<dbReference type="Proteomes" id="UP001434883">
    <property type="component" value="Unassembled WGS sequence"/>
</dbReference>
<proteinExistence type="predicted"/>